<proteinExistence type="predicted"/>
<dbReference type="RefSeq" id="YP_010672713.1">
    <property type="nucleotide sequence ID" value="NC_070979.1"/>
</dbReference>
<reference evidence="2" key="1">
    <citation type="submission" date="2018-01" db="EMBL/GenBank/DDBJ databases">
        <authorList>
            <person name="van Mierlo J.T."/>
            <person name="Hagens S."/>
            <person name="Witte S."/>
            <person name="Klamert S."/>
            <person name="van de Straat L."/>
        </authorList>
    </citation>
    <scope>NUCLEOTIDE SEQUENCE [LARGE SCALE GENOMIC DNA]</scope>
</reference>
<dbReference type="GeneID" id="77949000"/>
<protein>
    <submittedName>
        <fullName evidence="1">Uncharacterized protein</fullName>
    </submittedName>
</protein>
<dbReference type="KEGG" id="vg:77949000"/>
<keyword evidence="2" id="KW-1185">Reference proteome</keyword>
<dbReference type="EMBL" id="MG748548">
    <property type="protein sequence ID" value="AVZ45128.1"/>
    <property type="molecule type" value="Genomic_DNA"/>
</dbReference>
<organism evidence="1 2">
    <name type="scientific">Escherichia phage EP335</name>
    <dbReference type="NCBI Taxonomy" id="2070199"/>
    <lineage>
        <taxon>Viruses</taxon>
        <taxon>Duplodnaviria</taxon>
        <taxon>Heunggongvirae</taxon>
        <taxon>Uroviricota</taxon>
        <taxon>Caudoviricetes</taxon>
        <taxon>Mktvariviridae</taxon>
        <taxon>Gordonclarkvirinae</taxon>
        <taxon>Nieuwekanaalvirus</taxon>
        <taxon>Nieuwekanaalvirus EP335</taxon>
    </lineage>
</organism>
<evidence type="ECO:0000313" key="2">
    <source>
        <dbReference type="Proteomes" id="UP000257884"/>
    </source>
</evidence>
<dbReference type="Proteomes" id="UP000257884">
    <property type="component" value="Segment"/>
</dbReference>
<name>A0A2Z3DM50_9CAUD</name>
<evidence type="ECO:0000313" key="1">
    <source>
        <dbReference type="EMBL" id="AVZ45128.1"/>
    </source>
</evidence>
<sequence length="65" mass="7249">MTPIELKETLSTEEGKAFFLTQVNSMGKDALRQAVVELTGVVIDLSIENDRLEQLNAEEPEEQEA</sequence>
<accession>A0A2Z3DM50</accession>